<dbReference type="InterPro" id="IPR001119">
    <property type="entry name" value="SLH_dom"/>
</dbReference>
<gene>
    <name evidence="9" type="ORF">H9712_02385</name>
</gene>
<dbReference type="InterPro" id="IPR005151">
    <property type="entry name" value="Tail-specific_protease"/>
</dbReference>
<name>A0A9D2MKF6_9FIRM</name>
<dbReference type="Gene3D" id="3.30.750.44">
    <property type="match status" value="1"/>
</dbReference>
<dbReference type="PROSITE" id="PS51272">
    <property type="entry name" value="SLH"/>
    <property type="match status" value="2"/>
</dbReference>
<accession>A0A9D2MKF6</accession>
<feature type="chain" id="PRO_5038824391" evidence="6">
    <location>
        <begin position="25"/>
        <end position="629"/>
    </location>
</feature>
<keyword evidence="4" id="KW-0378">Hydrolase</keyword>
<dbReference type="CDD" id="cd06782">
    <property type="entry name" value="cpPDZ_CPP-like"/>
    <property type="match status" value="1"/>
</dbReference>
<comment type="similarity">
    <text evidence="1">Belongs to the peptidase S41A family.</text>
</comment>
<organism evidence="9 10">
    <name type="scientific">Candidatus Flavonifractor intestinigallinarum</name>
    <dbReference type="NCBI Taxonomy" id="2838586"/>
    <lineage>
        <taxon>Bacteria</taxon>
        <taxon>Bacillati</taxon>
        <taxon>Bacillota</taxon>
        <taxon>Clostridia</taxon>
        <taxon>Eubacteriales</taxon>
        <taxon>Oscillospiraceae</taxon>
        <taxon>Flavonifractor</taxon>
    </lineage>
</organism>
<evidence type="ECO:0000313" key="9">
    <source>
        <dbReference type="EMBL" id="HJB79812.1"/>
    </source>
</evidence>
<dbReference type="GO" id="GO:0004175">
    <property type="term" value="F:endopeptidase activity"/>
    <property type="evidence" value="ECO:0007669"/>
    <property type="project" value="TreeGrafter"/>
</dbReference>
<evidence type="ECO:0000256" key="5">
    <source>
        <dbReference type="ARBA" id="ARBA00022825"/>
    </source>
</evidence>
<dbReference type="PANTHER" id="PTHR32060">
    <property type="entry name" value="TAIL-SPECIFIC PROTEASE"/>
    <property type="match status" value="1"/>
</dbReference>
<dbReference type="Pfam" id="PF03572">
    <property type="entry name" value="Peptidase_S41"/>
    <property type="match status" value="1"/>
</dbReference>
<feature type="domain" description="PDZ" evidence="7">
    <location>
        <begin position="76"/>
        <end position="140"/>
    </location>
</feature>
<dbReference type="Proteomes" id="UP000823921">
    <property type="component" value="Unassembled WGS sequence"/>
</dbReference>
<evidence type="ECO:0000256" key="1">
    <source>
        <dbReference type="ARBA" id="ARBA00009179"/>
    </source>
</evidence>
<sequence length="629" mass="67215">MKLRYRLPAIGLAATLLLTPAAQALTPAETLSLLENYYLDSIPEQVYELTDVKEMIQALGDPYTQYFTAEEYEAFRASLSDSELVGAGISLKVADNGVLVTRVMSGSAAAEAGMLPGDVITAIDGQSVAGMSQEQASDLLSGEEGSSFQVTYLRDGQSTTVTLTRRTFVVPAAFSELQEDHIGYITCITFGPDTAGHVLEGLETNAGQADHWLMDLRSNGGGEISAALETISYFIGPGDELVYMLTGDGSLVAQGSEHAQVTDKPLIVLTDAYTASASELFSSAIRDTDSGLVVGGRTYGKGVAQALLDSEALPDLFPNGDALKLTISRFFGPAGTSHDTIGIMPHLLIDSLLADEAAILLSGNKPQGDTSGTVRIDLNGSWYINLEQACSDTYREAFTQVLEALPDSIPLWKGTGDDWEATTAAALASSCGLSSYTHRGFTDTDQSPYADEIDLLATYRVVLGAGDGTYHPSETLTRGQLCTLLAQALNCKTPTGESAFTDVSMDDWYGPAVNALASLGLVNGVGDGRFAPNEPVSHEQFITILARLGRRLNLDLHYTWDERPQSAPAGYESYSSWAWDSVWLLDQGEESLLWTDAEDIQPAGVTTREEAAALTCSLLCELNLLPDLI</sequence>
<dbReference type="Gene3D" id="2.30.42.10">
    <property type="match status" value="1"/>
</dbReference>
<evidence type="ECO:0000256" key="2">
    <source>
        <dbReference type="ARBA" id="ARBA00022670"/>
    </source>
</evidence>
<dbReference type="Pfam" id="PF13180">
    <property type="entry name" value="PDZ_2"/>
    <property type="match status" value="1"/>
</dbReference>
<feature type="signal peptide" evidence="6">
    <location>
        <begin position="1"/>
        <end position="24"/>
    </location>
</feature>
<evidence type="ECO:0000259" key="7">
    <source>
        <dbReference type="PROSITE" id="PS50106"/>
    </source>
</evidence>
<keyword evidence="2" id="KW-0645">Protease</keyword>
<dbReference type="EMBL" id="DWXO01000023">
    <property type="protein sequence ID" value="HJB79812.1"/>
    <property type="molecule type" value="Genomic_DNA"/>
</dbReference>
<comment type="caution">
    <text evidence="9">The sequence shown here is derived from an EMBL/GenBank/DDBJ whole genome shotgun (WGS) entry which is preliminary data.</text>
</comment>
<dbReference type="SMART" id="SM00245">
    <property type="entry name" value="TSPc"/>
    <property type="match status" value="1"/>
</dbReference>
<dbReference type="InterPro" id="IPR001478">
    <property type="entry name" value="PDZ"/>
</dbReference>
<evidence type="ECO:0000256" key="4">
    <source>
        <dbReference type="ARBA" id="ARBA00022801"/>
    </source>
</evidence>
<dbReference type="InterPro" id="IPR004447">
    <property type="entry name" value="Peptidase_S41A"/>
</dbReference>
<dbReference type="SMART" id="SM00228">
    <property type="entry name" value="PDZ"/>
    <property type="match status" value="1"/>
</dbReference>
<proteinExistence type="inferred from homology"/>
<dbReference type="SUPFAM" id="SSF52096">
    <property type="entry name" value="ClpP/crotonase"/>
    <property type="match status" value="1"/>
</dbReference>
<dbReference type="GO" id="GO:0006508">
    <property type="term" value="P:proteolysis"/>
    <property type="evidence" value="ECO:0007669"/>
    <property type="project" value="UniProtKB-KW"/>
</dbReference>
<dbReference type="InterPro" id="IPR029045">
    <property type="entry name" value="ClpP/crotonase-like_dom_sf"/>
</dbReference>
<protein>
    <submittedName>
        <fullName evidence="9">S-layer homology domain-containing protein</fullName>
    </submittedName>
</protein>
<dbReference type="GO" id="GO:0008236">
    <property type="term" value="F:serine-type peptidase activity"/>
    <property type="evidence" value="ECO:0007669"/>
    <property type="project" value="UniProtKB-KW"/>
</dbReference>
<feature type="domain" description="SLH" evidence="8">
    <location>
        <begin position="496"/>
        <end position="559"/>
    </location>
</feature>
<dbReference type="SUPFAM" id="SSF50156">
    <property type="entry name" value="PDZ domain-like"/>
    <property type="match status" value="1"/>
</dbReference>
<dbReference type="AlphaFoldDB" id="A0A9D2MKF6"/>
<evidence type="ECO:0000256" key="3">
    <source>
        <dbReference type="ARBA" id="ARBA00022737"/>
    </source>
</evidence>
<reference evidence="9" key="2">
    <citation type="submission" date="2021-04" db="EMBL/GenBank/DDBJ databases">
        <authorList>
            <person name="Gilroy R."/>
        </authorList>
    </citation>
    <scope>NUCLEOTIDE SEQUENCE</scope>
    <source>
        <strain evidence="9">CHK192-8294</strain>
    </source>
</reference>
<dbReference type="Gene3D" id="3.90.226.10">
    <property type="entry name" value="2-enoyl-CoA Hydratase, Chain A, domain 1"/>
    <property type="match status" value="1"/>
</dbReference>
<evidence type="ECO:0000256" key="6">
    <source>
        <dbReference type="SAM" id="SignalP"/>
    </source>
</evidence>
<dbReference type="Pfam" id="PF00395">
    <property type="entry name" value="SLH"/>
    <property type="match status" value="2"/>
</dbReference>
<dbReference type="CDD" id="cd07560">
    <property type="entry name" value="Peptidase_S41_CPP"/>
    <property type="match status" value="1"/>
</dbReference>
<reference evidence="9" key="1">
    <citation type="journal article" date="2021" name="PeerJ">
        <title>Extensive microbial diversity within the chicken gut microbiome revealed by metagenomics and culture.</title>
        <authorList>
            <person name="Gilroy R."/>
            <person name="Ravi A."/>
            <person name="Getino M."/>
            <person name="Pursley I."/>
            <person name="Horton D.L."/>
            <person name="Alikhan N.F."/>
            <person name="Baker D."/>
            <person name="Gharbi K."/>
            <person name="Hall N."/>
            <person name="Watson M."/>
            <person name="Adriaenssens E.M."/>
            <person name="Foster-Nyarko E."/>
            <person name="Jarju S."/>
            <person name="Secka A."/>
            <person name="Antonio M."/>
            <person name="Oren A."/>
            <person name="Chaudhuri R.R."/>
            <person name="La Ragione R."/>
            <person name="Hildebrand F."/>
            <person name="Pallen M.J."/>
        </authorList>
    </citation>
    <scope>NUCLEOTIDE SEQUENCE</scope>
    <source>
        <strain evidence="9">CHK192-8294</strain>
    </source>
</reference>
<evidence type="ECO:0000259" key="8">
    <source>
        <dbReference type="PROSITE" id="PS51272"/>
    </source>
</evidence>
<dbReference type="InterPro" id="IPR036034">
    <property type="entry name" value="PDZ_sf"/>
</dbReference>
<evidence type="ECO:0000313" key="10">
    <source>
        <dbReference type="Proteomes" id="UP000823921"/>
    </source>
</evidence>
<keyword evidence="6" id="KW-0732">Signal</keyword>
<keyword evidence="5" id="KW-0720">Serine protease</keyword>
<keyword evidence="3" id="KW-0677">Repeat</keyword>
<dbReference type="PANTHER" id="PTHR32060:SF22">
    <property type="entry name" value="CARBOXYL-TERMINAL-PROCESSING PEPTIDASE 3, CHLOROPLASTIC"/>
    <property type="match status" value="1"/>
</dbReference>
<dbReference type="PROSITE" id="PS50106">
    <property type="entry name" value="PDZ"/>
    <property type="match status" value="1"/>
</dbReference>
<feature type="domain" description="SLH" evidence="8">
    <location>
        <begin position="436"/>
        <end position="494"/>
    </location>
</feature>